<organism evidence="1 2">
    <name type="scientific">Planococcus salinus</name>
    <dbReference type="NCBI Taxonomy" id="1848460"/>
    <lineage>
        <taxon>Bacteria</taxon>
        <taxon>Bacillati</taxon>
        <taxon>Bacillota</taxon>
        <taxon>Bacilli</taxon>
        <taxon>Bacillales</taxon>
        <taxon>Caryophanaceae</taxon>
        <taxon>Planococcus</taxon>
    </lineage>
</organism>
<sequence>MGKSTKGTVEGYRGLPVSFHLRKAVEGSRKLAILLPGLGYTAEAPVLHYARKSFLLRSFDVLEINYRYDSEAYSGFSQTEIVEAVQFDAKAVIDEVLSSNSYEDYHLIGKSLGTIAAASELKRADFKFAKAIWLTPLLHREDVYFAVATCHHTSLLFMGDKDPYYHEGRFTQLQHNPNITFHLIPGVGHSLEYPDQLSGSIEVLGNVIKEIDAF</sequence>
<protein>
    <submittedName>
        <fullName evidence="1">Alpha/beta hydrolase</fullName>
    </submittedName>
</protein>
<dbReference type="InterPro" id="IPR017018">
    <property type="entry name" value="UCP033634"/>
</dbReference>
<dbReference type="SUPFAM" id="SSF53474">
    <property type="entry name" value="alpha/beta-Hydrolases"/>
    <property type="match status" value="1"/>
</dbReference>
<dbReference type="PIRSF" id="PIRSF033634">
    <property type="entry name" value="UCP033634"/>
    <property type="match status" value="1"/>
</dbReference>
<accession>A0A3M8P306</accession>
<dbReference type="GO" id="GO:0016787">
    <property type="term" value="F:hydrolase activity"/>
    <property type="evidence" value="ECO:0007669"/>
    <property type="project" value="UniProtKB-KW"/>
</dbReference>
<evidence type="ECO:0000313" key="2">
    <source>
        <dbReference type="Proteomes" id="UP000275473"/>
    </source>
</evidence>
<gene>
    <name evidence="1" type="ORF">EEX84_16105</name>
</gene>
<dbReference type="OrthoDB" id="1908495at2"/>
<dbReference type="EMBL" id="RIAX01000023">
    <property type="protein sequence ID" value="RNF38117.1"/>
    <property type="molecule type" value="Genomic_DNA"/>
</dbReference>
<dbReference type="InterPro" id="IPR029058">
    <property type="entry name" value="AB_hydrolase_fold"/>
</dbReference>
<dbReference type="Gene3D" id="3.40.50.1820">
    <property type="entry name" value="alpha/beta hydrolase"/>
    <property type="match status" value="1"/>
</dbReference>
<name>A0A3M8P306_9BACL</name>
<dbReference type="RefSeq" id="WP_148039031.1">
    <property type="nucleotide sequence ID" value="NZ_RIAX01000023.1"/>
</dbReference>
<dbReference type="Proteomes" id="UP000275473">
    <property type="component" value="Unassembled WGS sequence"/>
</dbReference>
<dbReference type="AlphaFoldDB" id="A0A3M8P306"/>
<keyword evidence="1" id="KW-0378">Hydrolase</keyword>
<comment type="caution">
    <text evidence="1">The sequence shown here is derived from an EMBL/GenBank/DDBJ whole genome shotgun (WGS) entry which is preliminary data.</text>
</comment>
<evidence type="ECO:0000313" key="1">
    <source>
        <dbReference type="EMBL" id="RNF38117.1"/>
    </source>
</evidence>
<reference evidence="1 2" key="1">
    <citation type="journal article" date="2018" name="Int. J. Syst. Evol. Microbiol.">
        <title>Planococcus salinus sp. nov., a moderately halophilic bacterium isolated from a saline-alkali soil.</title>
        <authorList>
            <person name="Gan L."/>
        </authorList>
    </citation>
    <scope>NUCLEOTIDE SEQUENCE [LARGE SCALE GENOMIC DNA]</scope>
    <source>
        <strain evidence="1 2">LCB217</strain>
    </source>
</reference>
<proteinExistence type="predicted"/>
<keyword evidence="2" id="KW-1185">Reference proteome</keyword>